<dbReference type="InterPro" id="IPR011105">
    <property type="entry name" value="Cell_wall_hydrolase_SleB"/>
</dbReference>
<sequence length="173" mass="18203">MSAPAVAANQPLSQPAITLPALAPDTAQPAEAESPADAAATAPASLQSAIDAPSTVDQAQVECMAKVIIHEAGNQPRLGRAAVAQVIRARTQDPRFATKPCAVVRQPGQFFNVDAYNPPRDTDQWREAVAIATQVLNGEGDNPVPGALFFHAASSPMKGRTKVGRIEGHVFYR</sequence>
<organism evidence="3 4">
    <name type="scientific">Novosphingobium capsulatum</name>
    <dbReference type="NCBI Taxonomy" id="13688"/>
    <lineage>
        <taxon>Bacteria</taxon>
        <taxon>Pseudomonadati</taxon>
        <taxon>Pseudomonadota</taxon>
        <taxon>Alphaproteobacteria</taxon>
        <taxon>Sphingomonadales</taxon>
        <taxon>Sphingomonadaceae</taxon>
        <taxon>Novosphingobium</taxon>
    </lineage>
</organism>
<evidence type="ECO:0000259" key="2">
    <source>
        <dbReference type="Pfam" id="PF07486"/>
    </source>
</evidence>
<comment type="caution">
    <text evidence="3">The sequence shown here is derived from an EMBL/GenBank/DDBJ whole genome shotgun (WGS) entry which is preliminary data.</text>
</comment>
<feature type="domain" description="Cell wall hydrolase SleB" evidence="2">
    <location>
        <begin position="75"/>
        <end position="172"/>
    </location>
</feature>
<gene>
    <name evidence="3" type="ORF">J2792_001650</name>
</gene>
<dbReference type="Gene3D" id="1.10.10.2520">
    <property type="entry name" value="Cell wall hydrolase SleB, domain 1"/>
    <property type="match status" value="1"/>
</dbReference>
<evidence type="ECO:0000256" key="1">
    <source>
        <dbReference type="SAM" id="MobiDB-lite"/>
    </source>
</evidence>
<feature type="compositionally biased region" description="Low complexity" evidence="1">
    <location>
        <begin position="27"/>
        <end position="45"/>
    </location>
</feature>
<reference evidence="3 4" key="1">
    <citation type="submission" date="2023-07" db="EMBL/GenBank/DDBJ databases">
        <title>Sorghum-associated microbial communities from plants grown in Nebraska, USA.</title>
        <authorList>
            <person name="Schachtman D."/>
        </authorList>
    </citation>
    <scope>NUCLEOTIDE SEQUENCE [LARGE SCALE GENOMIC DNA]</scope>
    <source>
        <strain evidence="3 4">DS1027</strain>
    </source>
</reference>
<proteinExistence type="predicted"/>
<dbReference type="Proteomes" id="UP001184150">
    <property type="component" value="Unassembled WGS sequence"/>
</dbReference>
<dbReference type="Pfam" id="PF07486">
    <property type="entry name" value="Hydrolase_2"/>
    <property type="match status" value="1"/>
</dbReference>
<dbReference type="RefSeq" id="WP_309804865.1">
    <property type="nucleotide sequence ID" value="NZ_JAVDRD010000003.1"/>
</dbReference>
<evidence type="ECO:0000313" key="4">
    <source>
        <dbReference type="Proteomes" id="UP001184150"/>
    </source>
</evidence>
<accession>A0ABU1MKQ5</accession>
<feature type="region of interest" description="Disordered" evidence="1">
    <location>
        <begin position="1"/>
        <end position="45"/>
    </location>
</feature>
<dbReference type="InterPro" id="IPR042047">
    <property type="entry name" value="SleB_dom1"/>
</dbReference>
<dbReference type="EMBL" id="JAVDRD010000003">
    <property type="protein sequence ID" value="MDR6510784.1"/>
    <property type="molecule type" value="Genomic_DNA"/>
</dbReference>
<protein>
    <submittedName>
        <fullName evidence="3">Spore germination cell wall hydrolase CwlJ-like protein</fullName>
    </submittedName>
</protein>
<evidence type="ECO:0000313" key="3">
    <source>
        <dbReference type="EMBL" id="MDR6510784.1"/>
    </source>
</evidence>
<keyword evidence="4" id="KW-1185">Reference proteome</keyword>
<name>A0ABU1MKQ5_9SPHN</name>